<dbReference type="EMBL" id="LWLG01000003">
    <property type="protein sequence ID" value="OAQ21088.1"/>
    <property type="molecule type" value="Genomic_DNA"/>
</dbReference>
<gene>
    <name evidence="1" type="ORF">TDIS_0740</name>
</gene>
<evidence type="ECO:0000313" key="1">
    <source>
        <dbReference type="EMBL" id="OAQ21088.1"/>
    </source>
</evidence>
<dbReference type="Proteomes" id="UP000078390">
    <property type="component" value="Unassembled WGS sequence"/>
</dbReference>
<accession>A0A179D651</accession>
<keyword evidence="2" id="KW-1185">Reference proteome</keyword>
<dbReference type="PATRIC" id="fig|999894.6.peg.738"/>
<protein>
    <submittedName>
        <fullName evidence="1">Uncharacterized protein</fullName>
    </submittedName>
</protein>
<reference evidence="1 2" key="1">
    <citation type="submission" date="2016-04" db="EMBL/GenBank/DDBJ databases">
        <title>Genome analysis of Thermosulfurimonas dismutans, the first thermophilic sulfur-disproportionating bacterium of the phylum Thermodesulfobacteria.</title>
        <authorList>
            <person name="Mardanov A.V."/>
            <person name="Beletsky A.V."/>
            <person name="Kadnikov V.V."/>
            <person name="Slobodkin A.I."/>
            <person name="Ravin N.V."/>
        </authorList>
    </citation>
    <scope>NUCLEOTIDE SEQUENCE [LARGE SCALE GENOMIC DNA]</scope>
    <source>
        <strain evidence="1 2">S95</strain>
    </source>
</reference>
<evidence type="ECO:0000313" key="2">
    <source>
        <dbReference type="Proteomes" id="UP000078390"/>
    </source>
</evidence>
<dbReference type="AlphaFoldDB" id="A0A179D651"/>
<organism evidence="1 2">
    <name type="scientific">Thermosulfurimonas dismutans</name>
    <dbReference type="NCBI Taxonomy" id="999894"/>
    <lineage>
        <taxon>Bacteria</taxon>
        <taxon>Pseudomonadati</taxon>
        <taxon>Thermodesulfobacteriota</taxon>
        <taxon>Thermodesulfobacteria</taxon>
        <taxon>Thermodesulfobacteriales</taxon>
        <taxon>Thermodesulfobacteriaceae</taxon>
        <taxon>Thermosulfurimonas</taxon>
    </lineage>
</organism>
<comment type="caution">
    <text evidence="1">The sequence shown here is derived from an EMBL/GenBank/DDBJ whole genome shotgun (WGS) entry which is preliminary data.</text>
</comment>
<sequence>MAKFNIALEGGYPRKHKRYVRQHIMKTLVYFPQNPSLEAVLAFCDNLFSIPRNHKVVIDFAQMGRIEPFSMIYVAKIIRDYSKFNDHRCIWCKNHQNKNYAAHMGFFKAFYLDHGKKPGEAFGSSTYLPVTSWKLSDIEKEAKDNLAPVQQIIESKSEELAIRLTQQKYGNLAETITYSLREILRNILEHSDSPDLWYCAQYWPQYHKAEIAILDSGKGIKKALSSNPYLKIESHSDAIQQALLPGISGKVFKGRRINRNDPWHNSGFGLYMTSRLCRNGGEFFICSGDHGILLNENGKKHFQLRHFFSGTAVKMVLSTDKLGKLAEMLSTYRNEGFKIAKKIKGICFISASMASLMLSKDFKVST</sequence>
<name>A0A179D651_9BACT</name>
<proteinExistence type="predicted"/>
<dbReference type="RefSeq" id="WP_084270941.1">
    <property type="nucleotide sequence ID" value="NZ_LWLG01000003.1"/>
</dbReference>
<dbReference type="STRING" id="999894.TDIS_0740"/>